<name>A0A1Y2LLN9_EPING</name>
<dbReference type="AlphaFoldDB" id="A0A1Y2LLN9"/>
<protein>
    <recommendedName>
        <fullName evidence="4">F-box domain-containing protein</fullName>
    </recommendedName>
</protein>
<accession>A0A1Y2LLN9</accession>
<evidence type="ECO:0000313" key="3">
    <source>
        <dbReference type="Proteomes" id="UP000193240"/>
    </source>
</evidence>
<gene>
    <name evidence="2" type="ORF">B5807_11611</name>
</gene>
<reference evidence="2 3" key="1">
    <citation type="journal article" date="2017" name="Genome Announc.">
        <title>Genome sequence of the saprophytic ascomycete Epicoccum nigrum ICMP 19927 strain isolated from New Zealand.</title>
        <authorList>
            <person name="Fokin M."/>
            <person name="Fleetwood D."/>
            <person name="Weir B.S."/>
            <person name="Villas-Boas S.G."/>
        </authorList>
    </citation>
    <scope>NUCLEOTIDE SEQUENCE [LARGE SCALE GENOMIC DNA]</scope>
    <source>
        <strain evidence="2 3">ICMP 19927</strain>
    </source>
</reference>
<sequence length="367" mass="40927">MTHSGHRIDKHASPRNRVLPSMPSTPQHPEPPILRLPSELHLYITSFLSTSKTRCIPVAPRASCTSSASHTHNEATAYTVLTTDASVLSLRSTNRHFCSLIPVSQELLLQVERGIKGKKVLACCVCLRLRSEENFATSETAMERLSTRRGKARTKYRFCIDCGFRAYPAPPLQGDGRTGVPAALTMYAPGTTITFPSGRRDGAHAGEKEIWVWCLDCRELKKGEAAGDLGCHLFCKECCERLVCCYERDLRDRRQPYRMHRGYGPLDDNTEGKKSKCLAETPIVDTGCSLLVQGQRKLESGIEGDGEELDEQTRKEWFDFGELRAFLPQPPEGFGPRRKKHRSCLPTRAAIYGLPPRTCGSVHAVLD</sequence>
<dbReference type="InParanoid" id="A0A1Y2LLN9"/>
<evidence type="ECO:0008006" key="4">
    <source>
        <dbReference type="Google" id="ProtNLM"/>
    </source>
</evidence>
<feature type="region of interest" description="Disordered" evidence="1">
    <location>
        <begin position="1"/>
        <end position="32"/>
    </location>
</feature>
<dbReference type="Proteomes" id="UP000193240">
    <property type="component" value="Unassembled WGS sequence"/>
</dbReference>
<proteinExistence type="predicted"/>
<feature type="compositionally biased region" description="Basic and acidic residues" evidence="1">
    <location>
        <begin position="1"/>
        <end position="12"/>
    </location>
</feature>
<evidence type="ECO:0000256" key="1">
    <source>
        <dbReference type="SAM" id="MobiDB-lite"/>
    </source>
</evidence>
<keyword evidence="3" id="KW-1185">Reference proteome</keyword>
<organism evidence="2 3">
    <name type="scientific">Epicoccum nigrum</name>
    <name type="common">Soil fungus</name>
    <name type="synonym">Epicoccum purpurascens</name>
    <dbReference type="NCBI Taxonomy" id="105696"/>
    <lineage>
        <taxon>Eukaryota</taxon>
        <taxon>Fungi</taxon>
        <taxon>Dikarya</taxon>
        <taxon>Ascomycota</taxon>
        <taxon>Pezizomycotina</taxon>
        <taxon>Dothideomycetes</taxon>
        <taxon>Pleosporomycetidae</taxon>
        <taxon>Pleosporales</taxon>
        <taxon>Pleosporineae</taxon>
        <taxon>Didymellaceae</taxon>
        <taxon>Epicoccum</taxon>
    </lineage>
</organism>
<evidence type="ECO:0000313" key="2">
    <source>
        <dbReference type="EMBL" id="OSS43798.1"/>
    </source>
</evidence>
<dbReference type="EMBL" id="KZ107861">
    <property type="protein sequence ID" value="OSS43798.1"/>
    <property type="molecule type" value="Genomic_DNA"/>
</dbReference>